<evidence type="ECO:0000256" key="3">
    <source>
        <dbReference type="ARBA" id="ARBA00022475"/>
    </source>
</evidence>
<dbReference type="Pfam" id="PF01899">
    <property type="entry name" value="MNHE"/>
    <property type="match status" value="1"/>
</dbReference>
<keyword evidence="10" id="KW-1185">Reference proteome</keyword>
<organism evidence="9 10">
    <name type="scientific">Serpentinimonas raichei</name>
    <dbReference type="NCBI Taxonomy" id="1458425"/>
    <lineage>
        <taxon>Bacteria</taxon>
        <taxon>Pseudomonadati</taxon>
        <taxon>Pseudomonadota</taxon>
        <taxon>Betaproteobacteria</taxon>
        <taxon>Burkholderiales</taxon>
        <taxon>Comamonadaceae</taxon>
        <taxon>Serpentinimonas</taxon>
    </lineage>
</organism>
<proteinExistence type="inferred from homology"/>
<comment type="subcellular location">
    <subcellularLocation>
        <location evidence="1">Cell membrane</location>
        <topology evidence="1">Multi-pass membrane protein</topology>
    </subcellularLocation>
</comment>
<feature type="compositionally biased region" description="Low complexity" evidence="7">
    <location>
        <begin position="187"/>
        <end position="214"/>
    </location>
</feature>
<dbReference type="AlphaFoldDB" id="A0A060NGQ2"/>
<evidence type="ECO:0000256" key="5">
    <source>
        <dbReference type="ARBA" id="ARBA00022989"/>
    </source>
</evidence>
<gene>
    <name evidence="9" type="ORF">SRAA_1077</name>
</gene>
<evidence type="ECO:0000256" key="1">
    <source>
        <dbReference type="ARBA" id="ARBA00004651"/>
    </source>
</evidence>
<dbReference type="GO" id="GO:0008324">
    <property type="term" value="F:monoatomic cation transmembrane transporter activity"/>
    <property type="evidence" value="ECO:0007669"/>
    <property type="project" value="InterPro"/>
</dbReference>
<keyword evidence="3" id="KW-1003">Cell membrane</keyword>
<feature type="transmembrane region" description="Helical" evidence="8">
    <location>
        <begin position="21"/>
        <end position="42"/>
    </location>
</feature>
<keyword evidence="5 8" id="KW-1133">Transmembrane helix</keyword>
<sequence>MPLGRARIHERGVALALLERLRLGVRSLALPTLALGLVWLLLLRQPGGWPQADGWVLGALAVALALWARQRCTTAPATPPTPRLRWRALPRLLGVFVVQSLLGALDVTRRVCSPRMPLQPGLLELALRLPTEGQQVLLALLVSLMPGTLAARLEGGRLTLHALDTRLPIEAEVRRLEGLIAALYASSPSSATSSATSTAPASGSASAPKFAPACPQAPPPAAAPAPPRQP</sequence>
<keyword evidence="4 8" id="KW-0812">Transmembrane</keyword>
<feature type="compositionally biased region" description="Pro residues" evidence="7">
    <location>
        <begin position="215"/>
        <end position="230"/>
    </location>
</feature>
<name>A0A060NGQ2_9BURK</name>
<keyword evidence="6 8" id="KW-0472">Membrane</keyword>
<evidence type="ECO:0000256" key="7">
    <source>
        <dbReference type="SAM" id="MobiDB-lite"/>
    </source>
</evidence>
<dbReference type="GO" id="GO:0005886">
    <property type="term" value="C:plasma membrane"/>
    <property type="evidence" value="ECO:0007669"/>
    <property type="project" value="UniProtKB-SubCell"/>
</dbReference>
<evidence type="ECO:0000256" key="4">
    <source>
        <dbReference type="ARBA" id="ARBA00022692"/>
    </source>
</evidence>
<dbReference type="KEGG" id="cbaa:SRAA_1077"/>
<dbReference type="STRING" id="1458425.SRAA_1077"/>
<accession>A0A060NGQ2</accession>
<dbReference type="EMBL" id="AP014568">
    <property type="protein sequence ID" value="BAO80931.1"/>
    <property type="molecule type" value="Genomic_DNA"/>
</dbReference>
<evidence type="ECO:0000256" key="2">
    <source>
        <dbReference type="ARBA" id="ARBA00006228"/>
    </source>
</evidence>
<dbReference type="Proteomes" id="UP000067461">
    <property type="component" value="Chromosome"/>
</dbReference>
<evidence type="ECO:0000256" key="6">
    <source>
        <dbReference type="ARBA" id="ARBA00023136"/>
    </source>
</evidence>
<reference evidence="9 10" key="1">
    <citation type="journal article" date="2014" name="Nat. Commun.">
        <title>Physiological and genomic features of highly alkaliphilic hydrogen-utilizing Betaproteobacteria from a continental serpentinizing site.</title>
        <authorList>
            <person name="Suzuki S."/>
            <person name="Kuenen J.G."/>
            <person name="Schipper K."/>
            <person name="van der Velde S."/>
            <person name="Ishii S."/>
            <person name="Wu A."/>
            <person name="Sorokin D.Y."/>
            <person name="Tenney A."/>
            <person name="Meng X.Y."/>
            <person name="Morrill P.L."/>
            <person name="Kamagata Y."/>
            <person name="Muyzer G."/>
            <person name="Nealson K.H."/>
        </authorList>
    </citation>
    <scope>NUCLEOTIDE SEQUENCE [LARGE SCALE GENOMIC DNA]</scope>
    <source>
        <strain evidence="9 10">A1</strain>
    </source>
</reference>
<dbReference type="OrthoDB" id="7852837at2"/>
<evidence type="ECO:0000313" key="9">
    <source>
        <dbReference type="EMBL" id="BAO80931.1"/>
    </source>
</evidence>
<evidence type="ECO:0000313" key="10">
    <source>
        <dbReference type="Proteomes" id="UP000067461"/>
    </source>
</evidence>
<dbReference type="HOGENOM" id="CLU_086615_1_0_4"/>
<dbReference type="PANTHER" id="PTHR34584:SF1">
    <property type="entry name" value="NA(+)_H(+) ANTIPORTER SUBUNIT E1"/>
    <property type="match status" value="1"/>
</dbReference>
<dbReference type="PANTHER" id="PTHR34584">
    <property type="entry name" value="NA(+)/H(+) ANTIPORTER SUBUNIT E1"/>
    <property type="match status" value="1"/>
</dbReference>
<comment type="similarity">
    <text evidence="2">Belongs to the CPA3 antiporters (TC 2.A.63) subunit E family.</text>
</comment>
<protein>
    <submittedName>
        <fullName evidence="9">Multisubunit Na+/H+ antiporter, MnhE subunit</fullName>
    </submittedName>
</protein>
<evidence type="ECO:0000256" key="8">
    <source>
        <dbReference type="SAM" id="Phobius"/>
    </source>
</evidence>
<feature type="region of interest" description="Disordered" evidence="7">
    <location>
        <begin position="187"/>
        <end position="230"/>
    </location>
</feature>
<dbReference type="InterPro" id="IPR002758">
    <property type="entry name" value="Cation_antiport_E"/>
</dbReference>